<comment type="caution">
    <text evidence="2">The sequence shown here is derived from an EMBL/GenBank/DDBJ whole genome shotgun (WGS) entry which is preliminary data.</text>
</comment>
<name>A0ABP4K2Y7_9MICO</name>
<keyword evidence="3" id="KW-1185">Reference proteome</keyword>
<accession>A0ABP4K2Y7</accession>
<feature type="region of interest" description="Disordered" evidence="1">
    <location>
        <begin position="1"/>
        <end position="38"/>
    </location>
</feature>
<proteinExistence type="predicted"/>
<evidence type="ECO:0000313" key="2">
    <source>
        <dbReference type="EMBL" id="GAA1493196.1"/>
    </source>
</evidence>
<feature type="compositionally biased region" description="Basic and acidic residues" evidence="1">
    <location>
        <begin position="1"/>
        <end position="11"/>
    </location>
</feature>
<organism evidence="2 3">
    <name type="scientific">Curtobacterium herbarum</name>
    <dbReference type="NCBI Taxonomy" id="150122"/>
    <lineage>
        <taxon>Bacteria</taxon>
        <taxon>Bacillati</taxon>
        <taxon>Actinomycetota</taxon>
        <taxon>Actinomycetes</taxon>
        <taxon>Micrococcales</taxon>
        <taxon>Microbacteriaceae</taxon>
        <taxon>Curtobacterium</taxon>
    </lineage>
</organism>
<gene>
    <name evidence="2" type="ORF">GCM10009627_15420</name>
</gene>
<sequence>MLFEHPGHRGVDGGLVGRVHRHTARRSTVGRVRGAGGDDDGRALLAEAVHDGGADVPLPTDDECDTVLQLEIHVADGTPVPGRVPDGRPVAGPPRASRPAAAA</sequence>
<reference evidence="3" key="1">
    <citation type="journal article" date="2019" name="Int. J. Syst. Evol. Microbiol.">
        <title>The Global Catalogue of Microorganisms (GCM) 10K type strain sequencing project: providing services to taxonomists for standard genome sequencing and annotation.</title>
        <authorList>
            <consortium name="The Broad Institute Genomics Platform"/>
            <consortium name="The Broad Institute Genome Sequencing Center for Infectious Disease"/>
            <person name="Wu L."/>
            <person name="Ma J."/>
        </authorList>
    </citation>
    <scope>NUCLEOTIDE SEQUENCE [LARGE SCALE GENOMIC DNA]</scope>
    <source>
        <strain evidence="3">JCM 12140</strain>
    </source>
</reference>
<evidence type="ECO:0000256" key="1">
    <source>
        <dbReference type="SAM" id="MobiDB-lite"/>
    </source>
</evidence>
<evidence type="ECO:0000313" key="3">
    <source>
        <dbReference type="Proteomes" id="UP001501742"/>
    </source>
</evidence>
<feature type="region of interest" description="Disordered" evidence="1">
    <location>
        <begin position="77"/>
        <end position="103"/>
    </location>
</feature>
<dbReference type="Proteomes" id="UP001501742">
    <property type="component" value="Unassembled WGS sequence"/>
</dbReference>
<feature type="compositionally biased region" description="Low complexity" evidence="1">
    <location>
        <begin position="79"/>
        <end position="103"/>
    </location>
</feature>
<dbReference type="EMBL" id="BAAAJX010000005">
    <property type="protein sequence ID" value="GAA1493196.1"/>
    <property type="molecule type" value="Genomic_DNA"/>
</dbReference>
<protein>
    <submittedName>
        <fullName evidence="2">Uncharacterized protein</fullName>
    </submittedName>
</protein>